<feature type="signal peptide" evidence="1">
    <location>
        <begin position="1"/>
        <end position="22"/>
    </location>
</feature>
<feature type="chain" id="PRO_5047336262" evidence="1">
    <location>
        <begin position="23"/>
        <end position="182"/>
    </location>
</feature>
<comment type="caution">
    <text evidence="2">The sequence shown here is derived from an EMBL/GenBank/DDBJ whole genome shotgun (WGS) entry which is preliminary data.</text>
</comment>
<gene>
    <name evidence="2" type="ORF">GGR31_001112</name>
</gene>
<protein>
    <submittedName>
        <fullName evidence="2">Uncharacterized protein</fullName>
    </submittedName>
</protein>
<evidence type="ECO:0000313" key="2">
    <source>
        <dbReference type="EMBL" id="MDR6300481.1"/>
    </source>
</evidence>
<name>A0ABU1K4G1_9FLAO</name>
<sequence>MKKSHYILMLSFIWLSSFSSKAQIGSAASQVNLVVNELMSLEIEQSSVMINMNLPSHYKFGNNSGIQQNHVKVTATSNYTLAVSATNQNFTLNGLNTNLPVNIIKIEANTGNLNPNFNSGQVSINSGVYLNASQTNLLNSHSSETLQSFDVNYVIPTSATPNFLNIPSGNYKTTVIYTIIPQ</sequence>
<dbReference type="EMBL" id="JAVDQA010000002">
    <property type="protein sequence ID" value="MDR6300481.1"/>
    <property type="molecule type" value="Genomic_DNA"/>
</dbReference>
<organism evidence="2 3">
    <name type="scientific">Mesonia maritima</name>
    <dbReference type="NCBI Taxonomy" id="1793873"/>
    <lineage>
        <taxon>Bacteria</taxon>
        <taxon>Pseudomonadati</taxon>
        <taxon>Bacteroidota</taxon>
        <taxon>Flavobacteriia</taxon>
        <taxon>Flavobacteriales</taxon>
        <taxon>Flavobacteriaceae</taxon>
        <taxon>Mesonia</taxon>
    </lineage>
</organism>
<evidence type="ECO:0000313" key="3">
    <source>
        <dbReference type="Proteomes" id="UP001257659"/>
    </source>
</evidence>
<proteinExistence type="predicted"/>
<keyword evidence="1" id="KW-0732">Signal</keyword>
<dbReference type="RefSeq" id="WP_309727388.1">
    <property type="nucleotide sequence ID" value="NZ_JAVDQA010000002.1"/>
</dbReference>
<evidence type="ECO:0000256" key="1">
    <source>
        <dbReference type="SAM" id="SignalP"/>
    </source>
</evidence>
<reference evidence="2 3" key="1">
    <citation type="submission" date="2023-07" db="EMBL/GenBank/DDBJ databases">
        <title>Genomic Encyclopedia of Type Strains, Phase IV (KMG-IV): sequencing the most valuable type-strain genomes for metagenomic binning, comparative biology and taxonomic classification.</title>
        <authorList>
            <person name="Goeker M."/>
        </authorList>
    </citation>
    <scope>NUCLEOTIDE SEQUENCE [LARGE SCALE GENOMIC DNA]</scope>
    <source>
        <strain evidence="2 3">DSM 102814</strain>
    </source>
</reference>
<keyword evidence="3" id="KW-1185">Reference proteome</keyword>
<dbReference type="Proteomes" id="UP001257659">
    <property type="component" value="Unassembled WGS sequence"/>
</dbReference>
<accession>A0ABU1K4G1</accession>